<sequence>MAVTQDKTRTVCQRCRYPINTCVCDRVATISLTTQIHILQHPTEVGLAKGTARLLELALPTVKIYGGETEHDFADIKTELLREQRTGHSVWVLFPSQQALSLSRTSVKTAYTSPPKHLIVIDGTWRKAKKIFALNPWIHQFEQVALNNVPESTYTIRKAPSASSLSTLEAVAELVEIIETVDMTPLRQLFHFMISKQMEQMPEDVKGRYLLQK</sequence>
<dbReference type="Proteomes" id="UP001597380">
    <property type="component" value="Unassembled WGS sequence"/>
</dbReference>
<reference evidence="8" key="1">
    <citation type="journal article" date="2019" name="Int. J. Syst. Evol. Microbiol.">
        <title>The Global Catalogue of Microorganisms (GCM) 10K type strain sequencing project: providing services to taxonomists for standard genome sequencing and annotation.</title>
        <authorList>
            <consortium name="The Broad Institute Genomics Platform"/>
            <consortium name="The Broad Institute Genome Sequencing Center for Infectious Disease"/>
            <person name="Wu L."/>
            <person name="Ma J."/>
        </authorList>
    </citation>
    <scope>NUCLEOTIDE SEQUENCE [LARGE SCALE GENOMIC DNA]</scope>
    <source>
        <strain evidence="8">CGMCC 1.10992</strain>
    </source>
</reference>
<keyword evidence="8" id="KW-1185">Reference proteome</keyword>
<dbReference type="RefSeq" id="WP_345340310.1">
    <property type="nucleotide sequence ID" value="NZ_BAABLI010000014.1"/>
</dbReference>
<keyword evidence="2 7" id="KW-0808">Transferase</keyword>
<comment type="caution">
    <text evidence="7">The sequence shown here is derived from an EMBL/GenBank/DDBJ whole genome shotgun (WGS) entry which is preliminary data.</text>
</comment>
<dbReference type="Pfam" id="PF03942">
    <property type="entry name" value="DTW"/>
    <property type="match status" value="1"/>
</dbReference>
<evidence type="ECO:0000313" key="7">
    <source>
        <dbReference type="EMBL" id="MFD2095618.1"/>
    </source>
</evidence>
<evidence type="ECO:0000313" key="8">
    <source>
        <dbReference type="Proteomes" id="UP001597380"/>
    </source>
</evidence>
<dbReference type="SMART" id="SM01144">
    <property type="entry name" value="DTW"/>
    <property type="match status" value="1"/>
</dbReference>
<comment type="similarity">
    <text evidence="5">Belongs to the TDD superfamily. DTWD2 family.</text>
</comment>
<dbReference type="EMBL" id="JBHUHT010000009">
    <property type="protein sequence ID" value="MFD2095618.1"/>
    <property type="molecule type" value="Genomic_DNA"/>
</dbReference>
<dbReference type="EC" id="2.5.1.25" evidence="1"/>
<proteinExistence type="inferred from homology"/>
<evidence type="ECO:0000256" key="1">
    <source>
        <dbReference type="ARBA" id="ARBA00012386"/>
    </source>
</evidence>
<dbReference type="PANTHER" id="PTHR21392:SF0">
    <property type="entry name" value="TRNA-URIDINE AMINOCARBOXYPROPYLTRANSFERASE 2"/>
    <property type="match status" value="1"/>
</dbReference>
<organism evidence="7 8">
    <name type="scientific">Corallincola platygyrae</name>
    <dbReference type="NCBI Taxonomy" id="1193278"/>
    <lineage>
        <taxon>Bacteria</taxon>
        <taxon>Pseudomonadati</taxon>
        <taxon>Pseudomonadota</taxon>
        <taxon>Gammaproteobacteria</taxon>
        <taxon>Alteromonadales</taxon>
        <taxon>Psychromonadaceae</taxon>
        <taxon>Corallincola</taxon>
    </lineage>
</organism>
<evidence type="ECO:0000256" key="4">
    <source>
        <dbReference type="ARBA" id="ARBA00022694"/>
    </source>
</evidence>
<dbReference type="InterPro" id="IPR005636">
    <property type="entry name" value="DTW"/>
</dbReference>
<gene>
    <name evidence="7" type="ORF">ACFSJ3_06425</name>
</gene>
<accession>A0ABW4XMD7</accession>
<keyword evidence="3" id="KW-0949">S-adenosyl-L-methionine</keyword>
<name>A0ABW4XMD7_9GAMM</name>
<evidence type="ECO:0000259" key="6">
    <source>
        <dbReference type="SMART" id="SM01144"/>
    </source>
</evidence>
<dbReference type="PANTHER" id="PTHR21392">
    <property type="entry name" value="TRNA-URIDINE AMINOCARBOXYPROPYLTRANSFERASE 2"/>
    <property type="match status" value="1"/>
</dbReference>
<keyword evidence="4" id="KW-0819">tRNA processing</keyword>
<evidence type="ECO:0000256" key="3">
    <source>
        <dbReference type="ARBA" id="ARBA00022691"/>
    </source>
</evidence>
<feature type="domain" description="DTW" evidence="6">
    <location>
        <begin position="8"/>
        <end position="202"/>
    </location>
</feature>
<protein>
    <recommendedName>
        <fullName evidence="1">tRNA-uridine aminocarboxypropyltransferase</fullName>
        <ecNumber evidence="1">2.5.1.25</ecNumber>
    </recommendedName>
</protein>
<evidence type="ECO:0000256" key="2">
    <source>
        <dbReference type="ARBA" id="ARBA00022679"/>
    </source>
</evidence>
<evidence type="ECO:0000256" key="5">
    <source>
        <dbReference type="ARBA" id="ARBA00034489"/>
    </source>
</evidence>
<dbReference type="InterPro" id="IPR039262">
    <property type="entry name" value="DTWD2/TAPT"/>
</dbReference>
<dbReference type="GO" id="GO:0016432">
    <property type="term" value="F:tRNA-uridine aminocarboxypropyltransferase activity"/>
    <property type="evidence" value="ECO:0007669"/>
    <property type="project" value="UniProtKB-EC"/>
</dbReference>